<protein>
    <submittedName>
        <fullName evidence="3">O-antigen ligase family protein</fullName>
    </submittedName>
</protein>
<gene>
    <name evidence="3" type="ORF">H9942_03910</name>
</gene>
<dbReference type="EMBL" id="DWXZ01000074">
    <property type="protein sequence ID" value="HJB37196.1"/>
    <property type="molecule type" value="Genomic_DNA"/>
</dbReference>
<dbReference type="Pfam" id="PF13425">
    <property type="entry name" value="O-antigen_lig"/>
    <property type="match status" value="1"/>
</dbReference>
<feature type="transmembrane region" description="Helical" evidence="2">
    <location>
        <begin position="469"/>
        <end position="499"/>
    </location>
</feature>
<name>A0A9D2LX03_9FIRM</name>
<evidence type="ECO:0000256" key="2">
    <source>
        <dbReference type="SAM" id="Phobius"/>
    </source>
</evidence>
<proteinExistence type="predicted"/>
<feature type="transmembrane region" description="Helical" evidence="2">
    <location>
        <begin position="220"/>
        <end position="238"/>
    </location>
</feature>
<evidence type="ECO:0000313" key="3">
    <source>
        <dbReference type="EMBL" id="HJB37196.1"/>
    </source>
</evidence>
<evidence type="ECO:0000256" key="1">
    <source>
        <dbReference type="SAM" id="MobiDB-lite"/>
    </source>
</evidence>
<keyword evidence="3" id="KW-0436">Ligase</keyword>
<comment type="caution">
    <text evidence="3">The sequence shown here is derived from an EMBL/GenBank/DDBJ whole genome shotgun (WGS) entry which is preliminary data.</text>
</comment>
<dbReference type="Proteomes" id="UP000824214">
    <property type="component" value="Unassembled WGS sequence"/>
</dbReference>
<evidence type="ECO:0000313" key="4">
    <source>
        <dbReference type="Proteomes" id="UP000824214"/>
    </source>
</evidence>
<dbReference type="AlphaFoldDB" id="A0A9D2LX03"/>
<reference evidence="3" key="1">
    <citation type="journal article" date="2021" name="PeerJ">
        <title>Extensive microbial diversity within the chicken gut microbiome revealed by metagenomics and culture.</title>
        <authorList>
            <person name="Gilroy R."/>
            <person name="Ravi A."/>
            <person name="Getino M."/>
            <person name="Pursley I."/>
            <person name="Horton D.L."/>
            <person name="Alikhan N.F."/>
            <person name="Baker D."/>
            <person name="Gharbi K."/>
            <person name="Hall N."/>
            <person name="Watson M."/>
            <person name="Adriaenssens E.M."/>
            <person name="Foster-Nyarko E."/>
            <person name="Jarju S."/>
            <person name="Secka A."/>
            <person name="Antonio M."/>
            <person name="Oren A."/>
            <person name="Chaudhuri R.R."/>
            <person name="La Ragione R."/>
            <person name="Hildebrand F."/>
            <person name="Pallen M.J."/>
        </authorList>
    </citation>
    <scope>NUCLEOTIDE SEQUENCE</scope>
    <source>
        <strain evidence="3">ChiBcolR8-3208</strain>
    </source>
</reference>
<feature type="transmembrane region" description="Helical" evidence="2">
    <location>
        <begin position="16"/>
        <end position="36"/>
    </location>
</feature>
<feature type="transmembrane region" description="Helical" evidence="2">
    <location>
        <begin position="420"/>
        <end position="448"/>
    </location>
</feature>
<feature type="transmembrane region" description="Helical" evidence="2">
    <location>
        <begin position="48"/>
        <end position="65"/>
    </location>
</feature>
<feature type="transmembrane region" description="Helical" evidence="2">
    <location>
        <begin position="157"/>
        <end position="190"/>
    </location>
</feature>
<dbReference type="GO" id="GO:0016874">
    <property type="term" value="F:ligase activity"/>
    <property type="evidence" value="ECO:0007669"/>
    <property type="project" value="UniProtKB-KW"/>
</dbReference>
<feature type="transmembrane region" description="Helical" evidence="2">
    <location>
        <begin position="511"/>
        <end position="528"/>
    </location>
</feature>
<feature type="transmembrane region" description="Helical" evidence="2">
    <location>
        <begin position="72"/>
        <end position="93"/>
    </location>
</feature>
<keyword evidence="2" id="KW-0472">Membrane</keyword>
<reference evidence="3" key="2">
    <citation type="submission" date="2021-04" db="EMBL/GenBank/DDBJ databases">
        <authorList>
            <person name="Gilroy R."/>
        </authorList>
    </citation>
    <scope>NUCLEOTIDE SEQUENCE</scope>
    <source>
        <strain evidence="3">ChiBcolR8-3208</strain>
    </source>
</reference>
<feature type="region of interest" description="Disordered" evidence="1">
    <location>
        <begin position="303"/>
        <end position="322"/>
    </location>
</feature>
<organism evidence="3 4">
    <name type="scientific">Candidatus Acutalibacter ornithocaccae</name>
    <dbReference type="NCBI Taxonomy" id="2838416"/>
    <lineage>
        <taxon>Bacteria</taxon>
        <taxon>Bacillati</taxon>
        <taxon>Bacillota</taxon>
        <taxon>Clostridia</taxon>
        <taxon>Eubacteriales</taxon>
        <taxon>Acutalibacteraceae</taxon>
        <taxon>Acutalibacter</taxon>
    </lineage>
</organism>
<keyword evidence="2" id="KW-1133">Transmembrane helix</keyword>
<keyword evidence="2" id="KW-0812">Transmembrane</keyword>
<accession>A0A9D2LX03</accession>
<feature type="transmembrane region" description="Helical" evidence="2">
    <location>
        <begin position="197"/>
        <end position="214"/>
    </location>
</feature>
<feature type="transmembrane region" description="Helical" evidence="2">
    <location>
        <begin position="130"/>
        <end position="151"/>
    </location>
</feature>
<sequence>MKQKFQTLKKAIDGKLHWIVGAVIVIQPALDVLSYFLGELGNNSFSTALRFLLLMAVALLGFVVSDKKRVYVIFYGIMGAFWVAHMANCYRIGYQSMVADTANFLRIMSFPMYTLSFITFFQKGKNIRKWIYTGFAINLAEIVLFTVLPWATGNPVYTYASLGLGVMGWFGVANAQSAIIVLVMPLAIFFAWKTGKYLVFLLSLLLSFGLMFITGTKFTFYSIFIIAGAYVFLFVLHYKKQCLRYVVPLLGVVVLVVAFRSYAPMMQRESQSQYALNNYQNLVEESLKNSGTDQEELDQIRQELEESGKEGSSSQEGPTEGEDVRLKRLRDSLMGVYTDPEVYGPVFGNMYDRFGVYNVMDAYNYTSEPSVLSDSRVRKSMYAKLMWEEKDFLTRLLGFEYSDMIYGDTIYDLENDFPAVFYFCGYIGFGLYMVFLALFVVMIFWAFGQDVAAAWRAQKDKGRPKPVRALCAFGGGVQRFLTVEMGAVGMTFLLAAIAAQISGNVLRRPNVTAYFAIAAAYLCYLTVIQRRQRGKEK</sequence>
<feature type="transmembrane region" description="Helical" evidence="2">
    <location>
        <begin position="105"/>
        <end position="121"/>
    </location>
</feature>
<feature type="transmembrane region" description="Helical" evidence="2">
    <location>
        <begin position="245"/>
        <end position="263"/>
    </location>
</feature>
<dbReference type="InterPro" id="IPR049504">
    <property type="entry name" value="O-antigen_lig"/>
</dbReference>